<dbReference type="Pfam" id="PF00172">
    <property type="entry name" value="Zn_clus"/>
    <property type="match status" value="1"/>
</dbReference>
<organism evidence="8 9">
    <name type="scientific">Penicillium cosmopolitanum</name>
    <dbReference type="NCBI Taxonomy" id="1131564"/>
    <lineage>
        <taxon>Eukaryota</taxon>
        <taxon>Fungi</taxon>
        <taxon>Dikarya</taxon>
        <taxon>Ascomycota</taxon>
        <taxon>Pezizomycotina</taxon>
        <taxon>Eurotiomycetes</taxon>
        <taxon>Eurotiomycetidae</taxon>
        <taxon>Eurotiales</taxon>
        <taxon>Aspergillaceae</taxon>
        <taxon>Penicillium</taxon>
    </lineage>
</organism>
<sequence length="663" mass="74073">MNSTNQQQSTGTKRSLGTAMESRPRKREKYTRMACTSCKTRKVRCSGNQPCNRCEELQGECVYNDLPHPDTQNNLPHSTRLDLDLSILRVNKICEQMQQKLARFADSQPGRPCLQRQLPIDNGILRPKPQTPTNFRYTLSLTHFTLTGGRVLSHSSNSPPKRPCHAGDELASADVLISLLQAAHPVLELGHTKVTQLITIFKDEVYPIFPCVRIQLGHHIVDILYSLLNRIQHEATWNLEVIDVELTKTMVAIAMLVKNDTQSTLAADLEDHLLWSVDSCYDQDLPQIEDIIMATLLALYYDLKQRPVKAWRLSGVAAKLCLELGLHRESFFSDTQLCPDRIADCRRLFACVYDINRKCSFYSGLPWTLHDREIDLSTLRVEPPDSYLSAMVAIDRSVSESWAIINKPTPHSEKTCEHAEFLNFQLQKVVSSLPMSGFTPPHPSVNPPPWLDLQLKQFCQLRVQHIRLLNYIGSFKSLTDLLSDPHDARKLLTSAAESIEIQQGIMMSAAAQEGEVNSGPSVSPSPLILPSAIKILLSSVSFMLLAVSHYTAEYAPLCSDSFYTAIEILIAAQDTVKDPDLDISGTLEELQRIADSIHFPSPPPKRSTPSLPLPLTLGDDEQQGSAGLDAFQSLQTPDTSIFSVLDDANLISTDMLYMDNIFG</sequence>
<dbReference type="SMART" id="SM00906">
    <property type="entry name" value="Fungal_trans"/>
    <property type="match status" value="1"/>
</dbReference>
<dbReference type="GO" id="GO:0006351">
    <property type="term" value="P:DNA-templated transcription"/>
    <property type="evidence" value="ECO:0007669"/>
    <property type="project" value="InterPro"/>
</dbReference>
<accession>A0A9W9W021</accession>
<dbReference type="PANTHER" id="PTHR46910">
    <property type="entry name" value="TRANSCRIPTION FACTOR PDR1"/>
    <property type="match status" value="1"/>
</dbReference>
<dbReference type="RefSeq" id="XP_056487988.1">
    <property type="nucleotide sequence ID" value="XM_056632437.1"/>
</dbReference>
<proteinExistence type="predicted"/>
<dbReference type="InterPro" id="IPR050987">
    <property type="entry name" value="AtrR-like"/>
</dbReference>
<evidence type="ECO:0000256" key="3">
    <source>
        <dbReference type="ARBA" id="ARBA00023125"/>
    </source>
</evidence>
<dbReference type="Proteomes" id="UP001147747">
    <property type="component" value="Unassembled WGS sequence"/>
</dbReference>
<dbReference type="SUPFAM" id="SSF57701">
    <property type="entry name" value="Zn2/Cys6 DNA-binding domain"/>
    <property type="match status" value="1"/>
</dbReference>
<feature type="compositionally biased region" description="Polar residues" evidence="6">
    <location>
        <begin position="1"/>
        <end position="15"/>
    </location>
</feature>
<dbReference type="Pfam" id="PF04082">
    <property type="entry name" value="Fungal_trans"/>
    <property type="match status" value="1"/>
</dbReference>
<dbReference type="InterPro" id="IPR007219">
    <property type="entry name" value="XnlR_reg_dom"/>
</dbReference>
<keyword evidence="3" id="KW-0238">DNA-binding</keyword>
<keyword evidence="9" id="KW-1185">Reference proteome</keyword>
<evidence type="ECO:0000313" key="9">
    <source>
        <dbReference type="Proteomes" id="UP001147747"/>
    </source>
</evidence>
<dbReference type="SMART" id="SM00066">
    <property type="entry name" value="GAL4"/>
    <property type="match status" value="1"/>
</dbReference>
<dbReference type="GeneID" id="81371417"/>
<reference evidence="8" key="1">
    <citation type="submission" date="2022-12" db="EMBL/GenBank/DDBJ databases">
        <authorList>
            <person name="Petersen C."/>
        </authorList>
    </citation>
    <scope>NUCLEOTIDE SEQUENCE</scope>
    <source>
        <strain evidence="8">IBT 29677</strain>
    </source>
</reference>
<dbReference type="InterPro" id="IPR036864">
    <property type="entry name" value="Zn2-C6_fun-type_DNA-bd_sf"/>
</dbReference>
<dbReference type="AlphaFoldDB" id="A0A9W9W021"/>
<keyword evidence="1" id="KW-0479">Metal-binding</keyword>
<dbReference type="CDD" id="cd12148">
    <property type="entry name" value="fungal_TF_MHR"/>
    <property type="match status" value="1"/>
</dbReference>
<keyword evidence="4" id="KW-0804">Transcription</keyword>
<dbReference type="PROSITE" id="PS00463">
    <property type="entry name" value="ZN2_CY6_FUNGAL_1"/>
    <property type="match status" value="1"/>
</dbReference>
<dbReference type="GO" id="GO:0003677">
    <property type="term" value="F:DNA binding"/>
    <property type="evidence" value="ECO:0007669"/>
    <property type="project" value="UniProtKB-KW"/>
</dbReference>
<keyword evidence="2" id="KW-0805">Transcription regulation</keyword>
<dbReference type="CDD" id="cd00067">
    <property type="entry name" value="GAL4"/>
    <property type="match status" value="1"/>
</dbReference>
<dbReference type="GO" id="GO:0008270">
    <property type="term" value="F:zinc ion binding"/>
    <property type="evidence" value="ECO:0007669"/>
    <property type="project" value="InterPro"/>
</dbReference>
<evidence type="ECO:0000256" key="1">
    <source>
        <dbReference type="ARBA" id="ARBA00022723"/>
    </source>
</evidence>
<evidence type="ECO:0000256" key="2">
    <source>
        <dbReference type="ARBA" id="ARBA00023015"/>
    </source>
</evidence>
<reference evidence="8" key="2">
    <citation type="journal article" date="2023" name="IMA Fungus">
        <title>Comparative genomic study of the Penicillium genus elucidates a diverse pangenome and 15 lateral gene transfer events.</title>
        <authorList>
            <person name="Petersen C."/>
            <person name="Sorensen T."/>
            <person name="Nielsen M.R."/>
            <person name="Sondergaard T.E."/>
            <person name="Sorensen J.L."/>
            <person name="Fitzpatrick D.A."/>
            <person name="Frisvad J.C."/>
            <person name="Nielsen K.L."/>
        </authorList>
    </citation>
    <scope>NUCLEOTIDE SEQUENCE</scope>
    <source>
        <strain evidence="8">IBT 29677</strain>
    </source>
</reference>
<gene>
    <name evidence="8" type="ORF">N7509_007800</name>
</gene>
<protein>
    <recommendedName>
        <fullName evidence="7">Zn(2)-C6 fungal-type domain-containing protein</fullName>
    </recommendedName>
</protein>
<dbReference type="PROSITE" id="PS50048">
    <property type="entry name" value="ZN2_CY6_FUNGAL_2"/>
    <property type="match status" value="1"/>
</dbReference>
<comment type="caution">
    <text evidence="8">The sequence shown here is derived from an EMBL/GenBank/DDBJ whole genome shotgun (WGS) entry which is preliminary data.</text>
</comment>
<dbReference type="InterPro" id="IPR001138">
    <property type="entry name" value="Zn2Cys6_DnaBD"/>
</dbReference>
<evidence type="ECO:0000259" key="7">
    <source>
        <dbReference type="PROSITE" id="PS50048"/>
    </source>
</evidence>
<dbReference type="PANTHER" id="PTHR46910:SF13">
    <property type="entry name" value="SPECIFIC TRANSCRIPTION FACTOR, PUTATIVE (AFU_ORTHOLOGUE AFUA_4G06190)-RELATED"/>
    <property type="match status" value="1"/>
</dbReference>
<dbReference type="EMBL" id="JAPZBU010000008">
    <property type="protein sequence ID" value="KAJ5392310.1"/>
    <property type="molecule type" value="Genomic_DNA"/>
</dbReference>
<feature type="compositionally biased region" description="Low complexity" evidence="6">
    <location>
        <begin position="607"/>
        <end position="617"/>
    </location>
</feature>
<keyword evidence="5" id="KW-0539">Nucleus</keyword>
<dbReference type="OrthoDB" id="4330117at2759"/>
<name>A0A9W9W021_9EURO</name>
<evidence type="ECO:0000313" key="8">
    <source>
        <dbReference type="EMBL" id="KAJ5392310.1"/>
    </source>
</evidence>
<feature type="region of interest" description="Disordered" evidence="6">
    <location>
        <begin position="597"/>
        <end position="619"/>
    </location>
</feature>
<feature type="domain" description="Zn(2)-C6 fungal-type" evidence="7">
    <location>
        <begin position="34"/>
        <end position="63"/>
    </location>
</feature>
<evidence type="ECO:0000256" key="5">
    <source>
        <dbReference type="ARBA" id="ARBA00023242"/>
    </source>
</evidence>
<dbReference type="GO" id="GO:0000981">
    <property type="term" value="F:DNA-binding transcription factor activity, RNA polymerase II-specific"/>
    <property type="evidence" value="ECO:0007669"/>
    <property type="project" value="InterPro"/>
</dbReference>
<evidence type="ECO:0000256" key="4">
    <source>
        <dbReference type="ARBA" id="ARBA00023163"/>
    </source>
</evidence>
<evidence type="ECO:0000256" key="6">
    <source>
        <dbReference type="SAM" id="MobiDB-lite"/>
    </source>
</evidence>
<dbReference type="Gene3D" id="4.10.240.10">
    <property type="entry name" value="Zn(2)-C6 fungal-type DNA-binding domain"/>
    <property type="match status" value="1"/>
</dbReference>
<feature type="region of interest" description="Disordered" evidence="6">
    <location>
        <begin position="1"/>
        <end position="28"/>
    </location>
</feature>